<evidence type="ECO:0000313" key="2">
    <source>
        <dbReference type="EMBL" id="CAF1414497.1"/>
    </source>
</evidence>
<gene>
    <name evidence="4" type="ORF">FNK824_LOCUS25939</name>
    <name evidence="5" type="ORF">JBS370_LOCUS26643</name>
    <name evidence="3" type="ORF">SEV965_LOCUS34386</name>
    <name evidence="2" type="ORF">ZHD862_LOCUS33676</name>
</gene>
<dbReference type="Proteomes" id="UP000663836">
    <property type="component" value="Unassembled WGS sequence"/>
</dbReference>
<evidence type="ECO:0000313" key="6">
    <source>
        <dbReference type="Proteomes" id="UP000663889"/>
    </source>
</evidence>
<organism evidence="3 6">
    <name type="scientific">Rotaria sordida</name>
    <dbReference type="NCBI Taxonomy" id="392033"/>
    <lineage>
        <taxon>Eukaryota</taxon>
        <taxon>Metazoa</taxon>
        <taxon>Spiralia</taxon>
        <taxon>Gnathifera</taxon>
        <taxon>Rotifera</taxon>
        <taxon>Eurotatoria</taxon>
        <taxon>Bdelloidea</taxon>
        <taxon>Philodinida</taxon>
        <taxon>Philodinidae</taxon>
        <taxon>Rotaria</taxon>
    </lineage>
</organism>
<protein>
    <recommendedName>
        <fullName evidence="1">TAR DNA-binding protein 43 N-terminal domain-containing protein</fullName>
    </recommendedName>
</protein>
<dbReference type="Proteomes" id="UP000663889">
    <property type="component" value="Unassembled WGS sequence"/>
</dbReference>
<dbReference type="EMBL" id="CAJNOU010005077">
    <property type="protein sequence ID" value="CAF1465531.1"/>
    <property type="molecule type" value="Genomic_DNA"/>
</dbReference>
<evidence type="ECO:0000313" key="3">
    <source>
        <dbReference type="EMBL" id="CAF1465531.1"/>
    </source>
</evidence>
<dbReference type="Pfam" id="PF18694">
    <property type="entry name" value="TDP-43_N"/>
    <property type="match status" value="1"/>
</dbReference>
<dbReference type="AlphaFoldDB" id="A0A815QLE1"/>
<evidence type="ECO:0000259" key="1">
    <source>
        <dbReference type="Pfam" id="PF18694"/>
    </source>
</evidence>
<dbReference type="Proteomes" id="UP000663874">
    <property type="component" value="Unassembled WGS sequence"/>
</dbReference>
<sequence>MTNSSTFIIVGFEGSTTDDNFQIVLNDNDALSMSKLSEMYPGIIGLKYRDAKSDPWKVVANKDADGNLKPDDWDTWHFNMVYVPLYPISQPAVASTAPSAPVDEPGQAASRDRLFVFEKGW</sequence>
<evidence type="ECO:0000313" key="4">
    <source>
        <dbReference type="EMBL" id="CAF4000985.1"/>
    </source>
</evidence>
<dbReference type="EMBL" id="CAJOBE010006241">
    <property type="protein sequence ID" value="CAF4000985.1"/>
    <property type="molecule type" value="Genomic_DNA"/>
</dbReference>
<accession>A0A815QLE1</accession>
<evidence type="ECO:0000313" key="5">
    <source>
        <dbReference type="EMBL" id="CAF4007526.1"/>
    </source>
</evidence>
<feature type="domain" description="TAR DNA-binding protein 43 N-terminal" evidence="1">
    <location>
        <begin position="20"/>
        <end position="81"/>
    </location>
</feature>
<proteinExistence type="predicted"/>
<dbReference type="EMBL" id="CAJOBD010004760">
    <property type="protein sequence ID" value="CAF4007526.1"/>
    <property type="molecule type" value="Genomic_DNA"/>
</dbReference>
<dbReference type="InterPro" id="IPR041105">
    <property type="entry name" value="TDP-43_N"/>
</dbReference>
<dbReference type="Proteomes" id="UP000663864">
    <property type="component" value="Unassembled WGS sequence"/>
</dbReference>
<comment type="caution">
    <text evidence="3">The sequence shown here is derived from an EMBL/GenBank/DDBJ whole genome shotgun (WGS) entry which is preliminary data.</text>
</comment>
<reference evidence="3" key="1">
    <citation type="submission" date="2021-02" db="EMBL/GenBank/DDBJ databases">
        <authorList>
            <person name="Nowell W R."/>
        </authorList>
    </citation>
    <scope>NUCLEOTIDE SEQUENCE</scope>
</reference>
<dbReference type="EMBL" id="CAJNOT010004071">
    <property type="protein sequence ID" value="CAF1414497.1"/>
    <property type="molecule type" value="Genomic_DNA"/>
</dbReference>
<name>A0A815QLE1_9BILA</name>